<dbReference type="GO" id="GO:0006011">
    <property type="term" value="P:UDP-alpha-D-glucose metabolic process"/>
    <property type="evidence" value="ECO:0007669"/>
    <property type="project" value="InterPro"/>
</dbReference>
<dbReference type="InterPro" id="IPR002618">
    <property type="entry name" value="UDPGP_fam"/>
</dbReference>
<evidence type="ECO:0000313" key="8">
    <source>
        <dbReference type="Proteomes" id="UP000324479"/>
    </source>
</evidence>
<dbReference type="GO" id="GO:0003983">
    <property type="term" value="F:UTP:glucose-1-phosphate uridylyltransferase activity"/>
    <property type="evidence" value="ECO:0007669"/>
    <property type="project" value="InterPro"/>
</dbReference>
<protein>
    <submittedName>
        <fullName evidence="7">UTP--glucose-1-phosphate uridylyltransferase</fullName>
    </submittedName>
</protein>
<dbReference type="AlphaFoldDB" id="A0A5M6CUD5"/>
<feature type="region of interest" description="Disordered" evidence="6">
    <location>
        <begin position="441"/>
        <end position="462"/>
    </location>
</feature>
<evidence type="ECO:0000256" key="4">
    <source>
        <dbReference type="PIRSR" id="PIRSR000806-1"/>
    </source>
</evidence>
<evidence type="ECO:0000256" key="1">
    <source>
        <dbReference type="ARBA" id="ARBA00010401"/>
    </source>
</evidence>
<evidence type="ECO:0000256" key="5">
    <source>
        <dbReference type="PIRSR" id="PIRSR000806-2"/>
    </source>
</evidence>
<feature type="binding site" evidence="5">
    <location>
        <position position="150"/>
    </location>
    <ligand>
        <name>UTP</name>
        <dbReference type="ChEBI" id="CHEBI:46398"/>
    </ligand>
</feature>
<gene>
    <name evidence="7" type="ORF">FYK55_26355</name>
</gene>
<dbReference type="InterPro" id="IPR016267">
    <property type="entry name" value="UDPGP_trans"/>
</dbReference>
<evidence type="ECO:0000256" key="2">
    <source>
        <dbReference type="ARBA" id="ARBA00022679"/>
    </source>
</evidence>
<dbReference type="Proteomes" id="UP000324479">
    <property type="component" value="Unassembled WGS sequence"/>
</dbReference>
<feature type="binding site" evidence="4">
    <location>
        <position position="179"/>
    </location>
    <ligand>
        <name>substrate</name>
    </ligand>
</feature>
<dbReference type="Gene3D" id="3.90.550.10">
    <property type="entry name" value="Spore Coat Polysaccharide Biosynthesis Protein SpsA, Chain A"/>
    <property type="match status" value="1"/>
</dbReference>
<proteinExistence type="inferred from homology"/>
<dbReference type="SUPFAM" id="SSF53448">
    <property type="entry name" value="Nucleotide-diphospho-sugar transferases"/>
    <property type="match status" value="1"/>
</dbReference>
<keyword evidence="3 7" id="KW-0548">Nucleotidyltransferase</keyword>
<comment type="similarity">
    <text evidence="1">Belongs to the UDPGP type 1 family.</text>
</comment>
<organism evidence="7 8">
    <name type="scientific">Roseiconus nitratireducens</name>
    <dbReference type="NCBI Taxonomy" id="2605748"/>
    <lineage>
        <taxon>Bacteria</taxon>
        <taxon>Pseudomonadati</taxon>
        <taxon>Planctomycetota</taxon>
        <taxon>Planctomycetia</taxon>
        <taxon>Pirellulales</taxon>
        <taxon>Pirellulaceae</taxon>
        <taxon>Roseiconus</taxon>
    </lineage>
</organism>
<keyword evidence="2 7" id="KW-0808">Transferase</keyword>
<evidence type="ECO:0000256" key="6">
    <source>
        <dbReference type="SAM" id="MobiDB-lite"/>
    </source>
</evidence>
<reference evidence="7 8" key="1">
    <citation type="submission" date="2019-08" db="EMBL/GenBank/DDBJ databases">
        <authorList>
            <person name="Dhanesh K."/>
            <person name="Kumar G."/>
            <person name="Sasikala C."/>
            <person name="Venkata Ramana C."/>
        </authorList>
    </citation>
    <scope>NUCLEOTIDE SEQUENCE [LARGE SCALE GENOMIC DNA]</scope>
    <source>
        <strain evidence="7 8">JC645</strain>
    </source>
</reference>
<dbReference type="InterPro" id="IPR029044">
    <property type="entry name" value="Nucleotide-diphossugar_trans"/>
</dbReference>
<dbReference type="EMBL" id="VWOX01000025">
    <property type="protein sequence ID" value="KAA5538811.1"/>
    <property type="molecule type" value="Genomic_DNA"/>
</dbReference>
<evidence type="ECO:0000256" key="3">
    <source>
        <dbReference type="ARBA" id="ARBA00022695"/>
    </source>
</evidence>
<comment type="caution">
    <text evidence="7">The sequence shown here is derived from an EMBL/GenBank/DDBJ whole genome shotgun (WGS) entry which is preliminary data.</text>
</comment>
<dbReference type="PANTHER" id="PTHR43511">
    <property type="match status" value="1"/>
</dbReference>
<dbReference type="Pfam" id="PF01704">
    <property type="entry name" value="UDPGP"/>
    <property type="match status" value="1"/>
</dbReference>
<name>A0A5M6CUD5_9BACT</name>
<feature type="binding site" evidence="5">
    <location>
        <position position="178"/>
    </location>
    <ligand>
        <name>UTP</name>
        <dbReference type="ChEBI" id="CHEBI:46398"/>
    </ligand>
</feature>
<dbReference type="PIRSF" id="PIRSF000806">
    <property type="entry name" value="UDPGP"/>
    <property type="match status" value="1"/>
</dbReference>
<accession>A0A5M6CUD5</accession>
<feature type="binding site" evidence="5">
    <location>
        <position position="93"/>
    </location>
    <ligand>
        <name>UTP</name>
        <dbReference type="ChEBI" id="CHEBI:46398"/>
    </ligand>
</feature>
<dbReference type="CDD" id="cd00897">
    <property type="entry name" value="UGPase_euk"/>
    <property type="match status" value="1"/>
</dbReference>
<dbReference type="Gene3D" id="2.160.10.10">
    <property type="entry name" value="Hexapeptide repeat proteins"/>
    <property type="match status" value="1"/>
</dbReference>
<evidence type="ECO:0000313" key="7">
    <source>
        <dbReference type="EMBL" id="KAA5538811.1"/>
    </source>
</evidence>
<keyword evidence="8" id="KW-1185">Reference proteome</keyword>
<feature type="binding site" evidence="5">
    <location>
        <position position="209"/>
    </location>
    <ligand>
        <name>UTP</name>
        <dbReference type="ChEBI" id="CHEBI:46398"/>
    </ligand>
</feature>
<sequence>MSIASNWESVQSKLAQAGSPDIVVRLFKRHYENLCSGDESYLRESEIEPAKDVTDAEQLDESLAQVGKDHLSSVAVLKLNGGLGTSMGLAGPKSLLPVRGDDTFLDLILRQANQLSVPLVLMNSFSTQEQTDQAIQASGQDSVEVLTFLQHQVPKIDAQTMLPVEWSADPDLQWCPPGHGDIYAALVTSGTLERLLSQGRRYVFVSNADNLGATLDLSILGHFVKSGKSFLMEVADRTAADRKGGHLARSKSGGLLLREKAQCHPEEEQQFQDVTRYRYFNTNNLWLDLQAISEFMDANDGVISLPTITNRKTVDPKDSDSTPVYQLETAMGAAIEALPNTDAIRVPRSRFAPVKTTGDLLAVRSDAYEVRQDASVGLIAERESVPPTVKLDDRYFKKIADLEARVEAAPSLRQCDSLTVTGNLKLASGIACVGDVTFTGDDSEDAAPRTVPAGTYEGENPF</sequence>
<dbReference type="RefSeq" id="WP_150079635.1">
    <property type="nucleotide sequence ID" value="NZ_VWOX01000025.1"/>
</dbReference>
<dbReference type="FunFam" id="3.90.550.10:FF:000002">
    <property type="entry name" value="UTP--glucose-1-phosphate uridylyltransferase"/>
    <property type="match status" value="1"/>
</dbReference>
<feature type="binding site" evidence="5">
    <location>
        <position position="355"/>
    </location>
    <ligand>
        <name>UTP</name>
        <dbReference type="ChEBI" id="CHEBI:46398"/>
    </ligand>
</feature>